<accession>A0A842HCR9</accession>
<dbReference type="Proteomes" id="UP000546464">
    <property type="component" value="Unassembled WGS sequence"/>
</dbReference>
<evidence type="ECO:0000256" key="1">
    <source>
        <dbReference type="SAM" id="MobiDB-lite"/>
    </source>
</evidence>
<name>A0A842HCR9_9BACT</name>
<sequence length="90" mass="10413">MKSAYELAMERLEKDEPTAKLSEEQKAALADIDKKYDAKIAEKEVFLRGELAKARPDEHAAIEKQLVNERARLTEEREAAKDKVRDRTRQ</sequence>
<evidence type="ECO:0000313" key="3">
    <source>
        <dbReference type="Proteomes" id="UP000546464"/>
    </source>
</evidence>
<comment type="caution">
    <text evidence="2">The sequence shown here is derived from an EMBL/GenBank/DDBJ whole genome shotgun (WGS) entry which is preliminary data.</text>
</comment>
<feature type="region of interest" description="Disordered" evidence="1">
    <location>
        <begin position="69"/>
        <end position="90"/>
    </location>
</feature>
<dbReference type="RefSeq" id="WP_185675282.1">
    <property type="nucleotide sequence ID" value="NZ_JACHVB010000021.1"/>
</dbReference>
<keyword evidence="3" id="KW-1185">Reference proteome</keyword>
<dbReference type="AlphaFoldDB" id="A0A842HCR9"/>
<evidence type="ECO:0000313" key="2">
    <source>
        <dbReference type="EMBL" id="MBC2594295.1"/>
    </source>
</evidence>
<dbReference type="EMBL" id="JACHVB010000021">
    <property type="protein sequence ID" value="MBC2594295.1"/>
    <property type="molecule type" value="Genomic_DNA"/>
</dbReference>
<proteinExistence type="predicted"/>
<reference evidence="2 3" key="1">
    <citation type="submission" date="2020-07" db="EMBL/GenBank/DDBJ databases">
        <authorList>
            <person name="Feng X."/>
        </authorList>
    </citation>
    <scope>NUCLEOTIDE SEQUENCE [LARGE SCALE GENOMIC DNA]</scope>
    <source>
        <strain evidence="2 3">JCM31066</strain>
    </source>
</reference>
<gene>
    <name evidence="2" type="ORF">H5P28_08475</name>
</gene>
<protein>
    <submittedName>
        <fullName evidence="2">Uncharacterized protein</fullName>
    </submittedName>
</protein>
<organism evidence="2 3">
    <name type="scientific">Ruficoccus amylovorans</name>
    <dbReference type="NCBI Taxonomy" id="1804625"/>
    <lineage>
        <taxon>Bacteria</taxon>
        <taxon>Pseudomonadati</taxon>
        <taxon>Verrucomicrobiota</taxon>
        <taxon>Opitutia</taxon>
        <taxon>Puniceicoccales</taxon>
        <taxon>Cerasicoccaceae</taxon>
        <taxon>Ruficoccus</taxon>
    </lineage>
</organism>